<evidence type="ECO:0000256" key="5">
    <source>
        <dbReference type="ARBA" id="ARBA00022729"/>
    </source>
</evidence>
<dbReference type="AlphaFoldDB" id="Q6UAM4"/>
<keyword evidence="3" id="KW-0964">Secreted</keyword>
<accession>Q6UAM4</accession>
<comment type="subcellular location">
    <subcellularLocation>
        <location evidence="1 8">Secreted</location>
    </subcellularLocation>
</comment>
<protein>
    <submittedName>
        <fullName evidence="10">Somatolactin</fullName>
    </submittedName>
</protein>
<evidence type="ECO:0000256" key="8">
    <source>
        <dbReference type="RuleBase" id="RU003618"/>
    </source>
</evidence>
<dbReference type="GO" id="GO:0060396">
    <property type="term" value="P:growth hormone receptor signaling pathway"/>
    <property type="evidence" value="ECO:0007669"/>
    <property type="project" value="TreeGrafter"/>
</dbReference>
<name>Q6UAM4_TETNG</name>
<evidence type="ECO:0000256" key="3">
    <source>
        <dbReference type="ARBA" id="ARBA00022525"/>
    </source>
</evidence>
<dbReference type="PRINTS" id="PR00836">
    <property type="entry name" value="SOMATOTROPIN"/>
</dbReference>
<dbReference type="PANTHER" id="PTHR11417">
    <property type="entry name" value="SOMATOTROPIN,PROLACTIN"/>
    <property type="match status" value="1"/>
</dbReference>
<comment type="similarity">
    <text evidence="2 8">Belongs to the somatotropin/prolactin family.</text>
</comment>
<reference evidence="10" key="1">
    <citation type="journal article" date="2004" name="Nature">
        <title>Genome duplication in the teleost fish Tetraodon nigroviridis reveals the early vertebrate proto-karyotype.</title>
        <authorList>
            <person name="Jaillon O."/>
            <person name="Aury J.-M."/>
            <person name="Brunet F."/>
            <person name="Petit J.-L."/>
            <person name="Stange-Thomann N."/>
            <person name="Mauceli E."/>
            <person name="Bouneau L."/>
            <person name="Fischer C."/>
            <person name="Ozouf-Costaz C."/>
            <person name="Bernot A."/>
            <person name="Nicaud S."/>
            <person name="Jaffe D."/>
            <person name="Fisher S."/>
            <person name="Lutfalla G."/>
            <person name="Dossat C."/>
            <person name="Segurens B."/>
            <person name="Dasilva C."/>
            <person name="Salanoubat M."/>
            <person name="Levy M."/>
            <person name="Boudet N."/>
            <person name="Castellano S."/>
            <person name="Anthouard V."/>
            <person name="Jubin C."/>
            <person name="Castelli V."/>
            <person name="Katinka M."/>
            <person name="Vacherie B."/>
            <person name="Biemont C."/>
            <person name="Skalli Z."/>
            <person name="Cattolico L."/>
            <person name="Poulain J."/>
            <person name="De Berardinis V."/>
            <person name="Cruaud C."/>
            <person name="Duprat S."/>
            <person name="Brottier P."/>
            <person name="Coutanceau J.-P."/>
            <person name="Gouzy J."/>
            <person name="Parra G."/>
            <person name="Lardier G."/>
            <person name="Chapple C."/>
            <person name="McKernan K.J."/>
            <person name="McEwan P."/>
            <person name="Bosak S."/>
            <person name="Kellis M."/>
            <person name="Volff J.-N."/>
            <person name="Guigo R."/>
            <person name="Zody M.C."/>
            <person name="Mesirov J."/>
            <person name="Lindblad-Toh K."/>
            <person name="Birren B."/>
            <person name="Nusbaum C."/>
            <person name="Kahn D."/>
            <person name="Robinson-Rechavi M."/>
            <person name="Laudet V."/>
            <person name="Schachter V."/>
            <person name="Quetier F."/>
            <person name="Saurin W."/>
            <person name="Scarpelli C."/>
            <person name="Wincker P."/>
            <person name="Lander E.S."/>
            <person name="Weissenbach J."/>
            <person name="Roest Crollius H."/>
        </authorList>
    </citation>
    <scope>NUCLEOTIDE SEQUENCE</scope>
</reference>
<dbReference type="EMBL" id="AY374504">
    <property type="protein sequence ID" value="AAR25695.1"/>
    <property type="molecule type" value="mRNA"/>
</dbReference>
<keyword evidence="7" id="KW-0325">Glycoprotein</keyword>
<dbReference type="InterPro" id="IPR001400">
    <property type="entry name" value="Somatotropin/Prolactin"/>
</dbReference>
<dbReference type="GO" id="GO:0046427">
    <property type="term" value="P:positive regulation of receptor signaling pathway via JAK-STAT"/>
    <property type="evidence" value="ECO:0007669"/>
    <property type="project" value="TreeGrafter"/>
</dbReference>
<dbReference type="GO" id="GO:0005615">
    <property type="term" value="C:extracellular space"/>
    <property type="evidence" value="ECO:0007669"/>
    <property type="project" value="TreeGrafter"/>
</dbReference>
<dbReference type="GO" id="GO:0045927">
    <property type="term" value="P:positive regulation of growth"/>
    <property type="evidence" value="ECO:0007669"/>
    <property type="project" value="TreeGrafter"/>
</dbReference>
<dbReference type="GO" id="GO:0031667">
    <property type="term" value="P:response to nutrient levels"/>
    <property type="evidence" value="ECO:0007669"/>
    <property type="project" value="TreeGrafter"/>
</dbReference>
<evidence type="ECO:0000313" key="10">
    <source>
        <dbReference type="EMBL" id="AAR25695.1"/>
    </source>
</evidence>
<keyword evidence="4 8" id="KW-0372">Hormone</keyword>
<gene>
    <name evidence="10" type="primary">SL</name>
</gene>
<dbReference type="PROSITE" id="PS00338">
    <property type="entry name" value="SOMATOTROPIN_2"/>
    <property type="match status" value="1"/>
</dbReference>
<dbReference type="InterPro" id="IPR009079">
    <property type="entry name" value="4_helix_cytokine-like_core"/>
</dbReference>
<dbReference type="GO" id="GO:0070186">
    <property type="term" value="F:growth hormone activity"/>
    <property type="evidence" value="ECO:0007669"/>
    <property type="project" value="TreeGrafter"/>
</dbReference>
<feature type="signal peptide" evidence="9">
    <location>
        <begin position="1"/>
        <end position="26"/>
    </location>
</feature>
<evidence type="ECO:0000256" key="1">
    <source>
        <dbReference type="ARBA" id="ARBA00004613"/>
    </source>
</evidence>
<evidence type="ECO:0000256" key="7">
    <source>
        <dbReference type="ARBA" id="ARBA00023180"/>
    </source>
</evidence>
<dbReference type="PROSITE" id="PS00266">
    <property type="entry name" value="SOMATOTROPIN_1"/>
    <property type="match status" value="1"/>
</dbReference>
<sequence length="226" mass="25558">MTALQQSLLAVLLWPVLFTVSNPINAGEEQSTLSNCLSISEEKLLDRVIQHAELIYRVSEESCSLFEAMFIPVQLPTNQAGNACMTKGLPIPSSKSEIQQITDKWLLHSVLMLVQSWIKPLVHLQTTMVHYDDASDVLLNKIKWVLEKLISLEQGVVVLIKKMLNEAVTTTTVSELDLLPTDLQLDILESIMNDHNLLSCFKKDAHKMEILLKLLKCRRNDMYNCA</sequence>
<evidence type="ECO:0000256" key="2">
    <source>
        <dbReference type="ARBA" id="ARBA00008474"/>
    </source>
</evidence>
<evidence type="ECO:0000256" key="6">
    <source>
        <dbReference type="ARBA" id="ARBA00023157"/>
    </source>
</evidence>
<dbReference type="Pfam" id="PF00103">
    <property type="entry name" value="Hormone_1"/>
    <property type="match status" value="1"/>
</dbReference>
<dbReference type="GO" id="GO:0005131">
    <property type="term" value="F:growth hormone receptor binding"/>
    <property type="evidence" value="ECO:0007669"/>
    <property type="project" value="TreeGrafter"/>
</dbReference>
<proteinExistence type="evidence at transcript level"/>
<evidence type="ECO:0000256" key="4">
    <source>
        <dbReference type="ARBA" id="ARBA00022702"/>
    </source>
</evidence>
<feature type="chain" id="PRO_5004281191" evidence="9">
    <location>
        <begin position="27"/>
        <end position="226"/>
    </location>
</feature>
<dbReference type="InterPro" id="IPR018116">
    <property type="entry name" value="Somatotropin_CS"/>
</dbReference>
<evidence type="ECO:0000256" key="9">
    <source>
        <dbReference type="SAM" id="SignalP"/>
    </source>
</evidence>
<dbReference type="Gene3D" id="1.20.1250.10">
    <property type="match status" value="1"/>
</dbReference>
<dbReference type="PANTHER" id="PTHR11417:SF3">
    <property type="entry name" value="SOMATOLACTIN ALPHA ISOFORM X1-RELATED"/>
    <property type="match status" value="1"/>
</dbReference>
<keyword evidence="6" id="KW-1015">Disulfide bond</keyword>
<keyword evidence="5 9" id="KW-0732">Signal</keyword>
<dbReference type="SUPFAM" id="SSF47266">
    <property type="entry name" value="4-helical cytokines"/>
    <property type="match status" value="1"/>
</dbReference>
<dbReference type="GO" id="GO:0048513">
    <property type="term" value="P:animal organ development"/>
    <property type="evidence" value="ECO:0007669"/>
    <property type="project" value="TreeGrafter"/>
</dbReference>
<organism evidence="10">
    <name type="scientific">Tetraodon nigroviridis</name>
    <name type="common">Spotted green pufferfish</name>
    <name type="synonym">Chelonodon nigroviridis</name>
    <dbReference type="NCBI Taxonomy" id="99883"/>
    <lineage>
        <taxon>Eukaryota</taxon>
        <taxon>Metazoa</taxon>
        <taxon>Chordata</taxon>
        <taxon>Craniata</taxon>
        <taxon>Vertebrata</taxon>
        <taxon>Euteleostomi</taxon>
        <taxon>Actinopterygii</taxon>
        <taxon>Neopterygii</taxon>
        <taxon>Teleostei</taxon>
        <taxon>Neoteleostei</taxon>
        <taxon>Acanthomorphata</taxon>
        <taxon>Eupercaria</taxon>
        <taxon>Tetraodontiformes</taxon>
        <taxon>Tetradontoidea</taxon>
        <taxon>Tetraodontidae</taxon>
        <taxon>Tetraodon</taxon>
    </lineage>
</organism>